<dbReference type="Pfam" id="PF00808">
    <property type="entry name" value="CBFD_NFYB_HMF"/>
    <property type="match status" value="1"/>
</dbReference>
<dbReference type="GO" id="GO:0000978">
    <property type="term" value="F:RNA polymerase II cis-regulatory region sequence-specific DNA binding"/>
    <property type="evidence" value="ECO:0007669"/>
    <property type="project" value="TreeGrafter"/>
</dbReference>
<evidence type="ECO:0000313" key="8">
    <source>
        <dbReference type="WBParaSite" id="ACRNAN_scaffold95.g31008.t1"/>
    </source>
</evidence>
<dbReference type="WBParaSite" id="ACRNAN_scaffold95.g31008.t1">
    <property type="protein sequence ID" value="ACRNAN_scaffold95.g31008.t1"/>
    <property type="gene ID" value="ACRNAN_scaffold95.g31008"/>
</dbReference>
<dbReference type="GO" id="GO:0046982">
    <property type="term" value="F:protein heterodimerization activity"/>
    <property type="evidence" value="ECO:0007669"/>
    <property type="project" value="InterPro"/>
</dbReference>
<proteinExistence type="inferred from homology"/>
<organism evidence="7 8">
    <name type="scientific">Acrobeloides nanus</name>
    <dbReference type="NCBI Taxonomy" id="290746"/>
    <lineage>
        <taxon>Eukaryota</taxon>
        <taxon>Metazoa</taxon>
        <taxon>Ecdysozoa</taxon>
        <taxon>Nematoda</taxon>
        <taxon>Chromadorea</taxon>
        <taxon>Rhabditida</taxon>
        <taxon>Tylenchina</taxon>
        <taxon>Cephalobomorpha</taxon>
        <taxon>Cephaloboidea</taxon>
        <taxon>Cephalobidae</taxon>
        <taxon>Acrobeloides</taxon>
    </lineage>
</organism>
<keyword evidence="3" id="KW-0238">DNA-binding</keyword>
<evidence type="ECO:0000256" key="2">
    <source>
        <dbReference type="ARBA" id="ARBA00023015"/>
    </source>
</evidence>
<dbReference type="InterPro" id="IPR027113">
    <property type="entry name" value="Transc_fact_NFYB/HAP3"/>
</dbReference>
<comment type="similarity">
    <text evidence="1">Belongs to the NFYB/HAP3 subunit family.</text>
</comment>
<evidence type="ECO:0000256" key="4">
    <source>
        <dbReference type="ARBA" id="ARBA00023163"/>
    </source>
</evidence>
<reference evidence="8" key="1">
    <citation type="submission" date="2022-11" db="UniProtKB">
        <authorList>
            <consortium name="WormBaseParasite"/>
        </authorList>
    </citation>
    <scope>IDENTIFICATION</scope>
</reference>
<dbReference type="InterPro" id="IPR009072">
    <property type="entry name" value="Histone-fold"/>
</dbReference>
<evidence type="ECO:0000256" key="5">
    <source>
        <dbReference type="SAM" id="MobiDB-lite"/>
    </source>
</evidence>
<sequence>MKSDDLEDNPMDHCNSNYLHEHHDGPTSSLNKGDGKMILEQERFLPIANISRIMKRVIPETGKLSKEAKECIQECVTEFLLFITSEASEKCLQEKRKTITGEDLLTAFQTLGFDDYLDPLKEFLQKYREANKLEKPKIEFSEEGHQEPETVSANSLNNHNQVRTNLLLPQTPQNDTIMHNEMTSITIEQPRNAPTTLQSMQMFVDPSTGQHYITVQNPNGTQTLLPVQLTANADTAKTIVGSSSSAQIVQQNSSSISDSTGTGSHCVATYYTTDMR</sequence>
<dbReference type="GO" id="GO:0016602">
    <property type="term" value="C:CCAAT-binding factor complex"/>
    <property type="evidence" value="ECO:0007669"/>
    <property type="project" value="InterPro"/>
</dbReference>
<dbReference type="InterPro" id="IPR003958">
    <property type="entry name" value="CBFA_NFYB_domain"/>
</dbReference>
<accession>A0A914EQU7</accession>
<dbReference type="FunFam" id="1.10.20.10:FF:000099">
    <property type="entry name" value="nuclear transcription factor Y subunit beta"/>
    <property type="match status" value="1"/>
</dbReference>
<dbReference type="AlphaFoldDB" id="A0A914EQU7"/>
<dbReference type="PANTHER" id="PTHR11064:SF9">
    <property type="entry name" value="NUCLEAR TRANSCRIPTION FACTOR Y SUBUNIT BETA"/>
    <property type="match status" value="1"/>
</dbReference>
<name>A0A914EQU7_9BILA</name>
<feature type="region of interest" description="Disordered" evidence="5">
    <location>
        <begin position="1"/>
        <end position="31"/>
    </location>
</feature>
<feature type="domain" description="Transcription factor CBF/NF-Y/archaeal histone" evidence="6">
    <location>
        <begin position="44"/>
        <end position="107"/>
    </location>
</feature>
<protein>
    <submittedName>
        <fullName evidence="8">Transcription factor CBF/NF-Y/archaeal histone domain-containing protein</fullName>
    </submittedName>
</protein>
<evidence type="ECO:0000256" key="3">
    <source>
        <dbReference type="ARBA" id="ARBA00023125"/>
    </source>
</evidence>
<dbReference type="PANTHER" id="PTHR11064">
    <property type="entry name" value="CCAAT-BINDING TRANSCRIPTION FACTOR-RELATED"/>
    <property type="match status" value="1"/>
</dbReference>
<keyword evidence="4" id="KW-0804">Transcription</keyword>
<evidence type="ECO:0000313" key="7">
    <source>
        <dbReference type="Proteomes" id="UP000887540"/>
    </source>
</evidence>
<evidence type="ECO:0000259" key="6">
    <source>
        <dbReference type="Pfam" id="PF00808"/>
    </source>
</evidence>
<dbReference type="GO" id="GO:0001228">
    <property type="term" value="F:DNA-binding transcription activator activity, RNA polymerase II-specific"/>
    <property type="evidence" value="ECO:0007669"/>
    <property type="project" value="InterPro"/>
</dbReference>
<keyword evidence="2" id="KW-0805">Transcription regulation</keyword>
<keyword evidence="7" id="KW-1185">Reference proteome</keyword>
<dbReference type="Proteomes" id="UP000887540">
    <property type="component" value="Unplaced"/>
</dbReference>
<dbReference type="CDD" id="cd22907">
    <property type="entry name" value="HFD_NFYB"/>
    <property type="match status" value="1"/>
</dbReference>
<evidence type="ECO:0000256" key="1">
    <source>
        <dbReference type="ARBA" id="ARBA00009053"/>
    </source>
</evidence>
<dbReference type="Gene3D" id="1.10.20.10">
    <property type="entry name" value="Histone, subunit A"/>
    <property type="match status" value="1"/>
</dbReference>
<dbReference type="SUPFAM" id="SSF47113">
    <property type="entry name" value="Histone-fold"/>
    <property type="match status" value="1"/>
</dbReference>
<dbReference type="PRINTS" id="PR00615">
    <property type="entry name" value="CCAATSUBUNTA"/>
</dbReference>